<evidence type="ECO:0000313" key="1">
    <source>
        <dbReference type="EMBL" id="QTE30856.1"/>
    </source>
</evidence>
<organism evidence="1 2">
    <name type="scientific">Pengzhenrongella sicca</name>
    <dbReference type="NCBI Taxonomy" id="2819238"/>
    <lineage>
        <taxon>Bacteria</taxon>
        <taxon>Bacillati</taxon>
        <taxon>Actinomycetota</taxon>
        <taxon>Actinomycetes</taxon>
        <taxon>Micrococcales</taxon>
        <taxon>Pengzhenrongella</taxon>
    </lineage>
</organism>
<sequence length="53" mass="5525">MILPFAMTREPTAADVAVRPGFFGDLLVAWHDDGVDGQQALALAAAVVGMSPK</sequence>
<reference evidence="1" key="1">
    <citation type="submission" date="2021-03" db="EMBL/GenBank/DDBJ databases">
        <title>Pengzhenrongella sicca gen. nov., sp. nov., a new member of suborder Micrococcineae isolated from High-Arctic tundra soil.</title>
        <authorList>
            <person name="Peng F."/>
        </authorList>
    </citation>
    <scope>NUCLEOTIDE SEQUENCE</scope>
    <source>
        <strain evidence="1">LRZ-2</strain>
    </source>
</reference>
<keyword evidence="2" id="KW-1185">Reference proteome</keyword>
<accession>A0A8A4ZK17</accession>
<dbReference type="RefSeq" id="WP_227425234.1">
    <property type="nucleotide sequence ID" value="NZ_CP071868.1"/>
</dbReference>
<protein>
    <submittedName>
        <fullName evidence="1">Uncharacterized protein</fullName>
    </submittedName>
</protein>
<dbReference type="EMBL" id="CP071868">
    <property type="protein sequence ID" value="QTE30856.1"/>
    <property type="molecule type" value="Genomic_DNA"/>
</dbReference>
<dbReference type="AlphaFoldDB" id="A0A8A4ZK17"/>
<proteinExistence type="predicted"/>
<dbReference type="Proteomes" id="UP000663937">
    <property type="component" value="Chromosome"/>
</dbReference>
<name>A0A8A4ZK17_9MICO</name>
<dbReference type="KEGG" id="psic:J4E96_07985"/>
<gene>
    <name evidence="1" type="ORF">J4E96_07985</name>
</gene>
<evidence type="ECO:0000313" key="2">
    <source>
        <dbReference type="Proteomes" id="UP000663937"/>
    </source>
</evidence>